<dbReference type="Proteomes" id="UP001142374">
    <property type="component" value="Unassembled WGS sequence"/>
</dbReference>
<evidence type="ECO:0000256" key="4">
    <source>
        <dbReference type="ARBA" id="ARBA00022801"/>
    </source>
</evidence>
<dbReference type="GO" id="GO:0046872">
    <property type="term" value="F:metal ion binding"/>
    <property type="evidence" value="ECO:0007669"/>
    <property type="project" value="UniProtKB-UniRule"/>
</dbReference>
<comment type="cofactor">
    <cofactor evidence="7">
        <name>Zn(2+)</name>
        <dbReference type="ChEBI" id="CHEBI:29105"/>
    </cofactor>
    <text evidence="7">Binds 1 zinc ion.</text>
</comment>
<reference evidence="9" key="1">
    <citation type="submission" date="2022-06" db="EMBL/GenBank/DDBJ databases">
        <title>WGS of actinobacteria.</title>
        <authorList>
            <person name="Thawai C."/>
        </authorList>
    </citation>
    <scope>NUCLEOTIDE SEQUENCE</scope>
    <source>
        <strain evidence="9">AA8</strain>
    </source>
</reference>
<keyword evidence="10" id="KW-1185">Reference proteome</keyword>
<protein>
    <submittedName>
        <fullName evidence="9">M3 family metallopeptidase</fullName>
    </submittedName>
</protein>
<dbReference type="PANTHER" id="PTHR43660:SF1">
    <property type="entry name" value="DIPEPTIDYL CARBOXYPEPTIDASE"/>
    <property type="match status" value="1"/>
</dbReference>
<evidence type="ECO:0000256" key="2">
    <source>
        <dbReference type="ARBA" id="ARBA00022670"/>
    </source>
</evidence>
<keyword evidence="2 7" id="KW-0645">Protease</keyword>
<name>A0A9X2RQA0_9ACTN</name>
<evidence type="ECO:0000256" key="1">
    <source>
        <dbReference type="ARBA" id="ARBA00006040"/>
    </source>
</evidence>
<comment type="similarity">
    <text evidence="1 7">Belongs to the peptidase M3 family.</text>
</comment>
<proteinExistence type="inferred from homology"/>
<dbReference type="GO" id="GO:0004180">
    <property type="term" value="F:carboxypeptidase activity"/>
    <property type="evidence" value="ECO:0007669"/>
    <property type="project" value="TreeGrafter"/>
</dbReference>
<dbReference type="SUPFAM" id="SSF55486">
    <property type="entry name" value="Metalloproteases ('zincins'), catalytic domain"/>
    <property type="match status" value="1"/>
</dbReference>
<comment type="caution">
    <text evidence="9">The sequence shown here is derived from an EMBL/GenBank/DDBJ whole genome shotgun (WGS) entry which is preliminary data.</text>
</comment>
<dbReference type="Gene3D" id="3.40.390.10">
    <property type="entry name" value="Collagenase (Catalytic Domain)"/>
    <property type="match status" value="1"/>
</dbReference>
<gene>
    <name evidence="9" type="ORF">NQU55_20225</name>
</gene>
<evidence type="ECO:0000256" key="3">
    <source>
        <dbReference type="ARBA" id="ARBA00022723"/>
    </source>
</evidence>
<dbReference type="InterPro" id="IPR045090">
    <property type="entry name" value="Pept_M3A_M3B"/>
</dbReference>
<feature type="domain" description="Peptidase M3A/M3B catalytic" evidence="8">
    <location>
        <begin position="228"/>
        <end position="668"/>
    </location>
</feature>
<evidence type="ECO:0000313" key="10">
    <source>
        <dbReference type="Proteomes" id="UP001142374"/>
    </source>
</evidence>
<dbReference type="InterPro" id="IPR024077">
    <property type="entry name" value="Neurolysin/TOP_dom2"/>
</dbReference>
<dbReference type="InterPro" id="IPR001567">
    <property type="entry name" value="Pept_M3A_M3B_dom"/>
</dbReference>
<organism evidence="9 10">
    <name type="scientific">Streptomyces telluris</name>
    <dbReference type="NCBI Taxonomy" id="2720021"/>
    <lineage>
        <taxon>Bacteria</taxon>
        <taxon>Bacillati</taxon>
        <taxon>Actinomycetota</taxon>
        <taxon>Actinomycetes</taxon>
        <taxon>Kitasatosporales</taxon>
        <taxon>Streptomycetaceae</taxon>
        <taxon>Streptomyces</taxon>
    </lineage>
</organism>
<dbReference type="Gene3D" id="1.10.1370.40">
    <property type="match status" value="1"/>
</dbReference>
<sequence length="669" mass="74028">MRPNPLLQQPGEHGIQPFADILPRHYVPALEKVIADRESRIIAIADSADPPDFANTIEAVELSGARVQYIHDGFTHQVTAGGCAELARLEQDIAVLLSRHEGRILRNQRLASRIDAVYAQRDRITDPQARALTEFWWWRGRRAGAMLPAEAARELGAVNRELSRECAAYRQELIRDAHAHALAVEGDVALRGLPDDQIAAAAEEASRRGEPESWYVLPLASSTSQPALAHLQDRETRRLLLEKSLSRGAGNEERAGRIALLRARQARILGYPTFAAWATEEQTAGTPDAVEAMFHRLAKPLLRAAQQERRALEATAGHPIRAWDWSRHAAAEPREGSGPAAEDLRVYFELDSVITRGLFHSARILYGLEFTERHDITAHHPGARVFDVTDKNANPVGLYLVDAHTRAGKRGGAWTGILRPQAHATATRPVVVNTFNIAPPGPGRPCLLEASEIVTLFHEFGHALHALLSNVRYPAHSAPGVPRDFSEAPAQVHETWAFHEQLLGHYARHHLTGRPLAQEWIKHLSQQRSTGGVHMLVEILGAAAVDWAWHTLPDGEVSAWDAAQIEAQGAARWGLDAMTEIPPRYRSGYFDHVFHGPYGAGFYAYLWSEIVAANLVEALEQRGGLTRAAGDLFRPMLAAGGSRDAMAMFRELTGLDRPRIEPFLRRRGL</sequence>
<dbReference type="InterPro" id="IPR024079">
    <property type="entry name" value="MetalloPept_cat_dom_sf"/>
</dbReference>
<dbReference type="GO" id="GO:0004222">
    <property type="term" value="F:metalloendopeptidase activity"/>
    <property type="evidence" value="ECO:0007669"/>
    <property type="project" value="InterPro"/>
</dbReference>
<keyword evidence="4 7" id="KW-0378">Hydrolase</keyword>
<dbReference type="EMBL" id="JANIID010000018">
    <property type="protein sequence ID" value="MCQ8772080.1"/>
    <property type="molecule type" value="Genomic_DNA"/>
</dbReference>
<dbReference type="Pfam" id="PF01432">
    <property type="entry name" value="Peptidase_M3"/>
    <property type="match status" value="1"/>
</dbReference>
<dbReference type="CDD" id="cd06456">
    <property type="entry name" value="M3A_DCP"/>
    <property type="match status" value="1"/>
</dbReference>
<dbReference type="GO" id="GO:0006508">
    <property type="term" value="P:proteolysis"/>
    <property type="evidence" value="ECO:0007669"/>
    <property type="project" value="UniProtKB-KW"/>
</dbReference>
<dbReference type="AlphaFoldDB" id="A0A9X2RQA0"/>
<dbReference type="Gene3D" id="1.10.1370.10">
    <property type="entry name" value="Neurolysin, domain 3"/>
    <property type="match status" value="1"/>
</dbReference>
<keyword evidence="3 7" id="KW-0479">Metal-binding</keyword>
<keyword evidence="6 7" id="KW-0482">Metalloprotease</keyword>
<evidence type="ECO:0000313" key="9">
    <source>
        <dbReference type="EMBL" id="MCQ8772080.1"/>
    </source>
</evidence>
<keyword evidence="5 7" id="KW-0862">Zinc</keyword>
<evidence type="ECO:0000256" key="5">
    <source>
        <dbReference type="ARBA" id="ARBA00022833"/>
    </source>
</evidence>
<accession>A0A9X2RQA0</accession>
<evidence type="ECO:0000259" key="8">
    <source>
        <dbReference type="Pfam" id="PF01432"/>
    </source>
</evidence>
<evidence type="ECO:0000256" key="6">
    <source>
        <dbReference type="ARBA" id="ARBA00023049"/>
    </source>
</evidence>
<dbReference type="RefSeq" id="WP_256790928.1">
    <property type="nucleotide sequence ID" value="NZ_JANIID010000018.1"/>
</dbReference>
<dbReference type="GO" id="GO:0005829">
    <property type="term" value="C:cytosol"/>
    <property type="evidence" value="ECO:0007669"/>
    <property type="project" value="TreeGrafter"/>
</dbReference>
<evidence type="ECO:0000256" key="7">
    <source>
        <dbReference type="RuleBase" id="RU003435"/>
    </source>
</evidence>
<dbReference type="InterPro" id="IPR034005">
    <property type="entry name" value="M3A_DCP"/>
</dbReference>
<dbReference type="PANTHER" id="PTHR43660">
    <property type="entry name" value="DIPEPTIDYL CARBOXYPEPTIDASE"/>
    <property type="match status" value="1"/>
</dbReference>